<dbReference type="OrthoDB" id="9794370at2"/>
<dbReference type="CDD" id="cd17536">
    <property type="entry name" value="REC_YesN-like"/>
    <property type="match status" value="1"/>
</dbReference>
<dbReference type="GO" id="GO:0000160">
    <property type="term" value="P:phosphorelay signal transduction system"/>
    <property type="evidence" value="ECO:0007669"/>
    <property type="project" value="InterPro"/>
</dbReference>
<gene>
    <name evidence="9" type="ORF">SAMN02745136_01831</name>
</gene>
<dbReference type="PROSITE" id="PS50110">
    <property type="entry name" value="RESPONSE_REGULATORY"/>
    <property type="match status" value="1"/>
</dbReference>
<organism evidence="9 10">
    <name type="scientific">Anaerocolumna jejuensis DSM 15929</name>
    <dbReference type="NCBI Taxonomy" id="1121322"/>
    <lineage>
        <taxon>Bacteria</taxon>
        <taxon>Bacillati</taxon>
        <taxon>Bacillota</taxon>
        <taxon>Clostridia</taxon>
        <taxon>Lachnospirales</taxon>
        <taxon>Lachnospiraceae</taxon>
        <taxon>Anaerocolumna</taxon>
    </lineage>
</organism>
<dbReference type="InterPro" id="IPR001789">
    <property type="entry name" value="Sig_transdc_resp-reg_receiver"/>
</dbReference>
<dbReference type="SMART" id="SM00448">
    <property type="entry name" value="REC"/>
    <property type="match status" value="1"/>
</dbReference>
<keyword evidence="4" id="KW-0804">Transcription</keyword>
<dbReference type="Pfam" id="PF00072">
    <property type="entry name" value="Response_reg"/>
    <property type="match status" value="1"/>
</dbReference>
<dbReference type="Gene3D" id="3.40.50.2300">
    <property type="match status" value="1"/>
</dbReference>
<dbReference type="PRINTS" id="PR00032">
    <property type="entry name" value="HTHARAC"/>
</dbReference>
<evidence type="ECO:0000313" key="9">
    <source>
        <dbReference type="EMBL" id="SHK14066.1"/>
    </source>
</evidence>
<dbReference type="PROSITE" id="PS00041">
    <property type="entry name" value="HTH_ARAC_FAMILY_1"/>
    <property type="match status" value="1"/>
</dbReference>
<dbReference type="GO" id="GO:0003700">
    <property type="term" value="F:DNA-binding transcription factor activity"/>
    <property type="evidence" value="ECO:0007669"/>
    <property type="project" value="InterPro"/>
</dbReference>
<dbReference type="EMBL" id="FRAC01000009">
    <property type="protein sequence ID" value="SHK14066.1"/>
    <property type="molecule type" value="Genomic_DNA"/>
</dbReference>
<dbReference type="PANTHER" id="PTHR43280">
    <property type="entry name" value="ARAC-FAMILY TRANSCRIPTIONAL REGULATOR"/>
    <property type="match status" value="1"/>
</dbReference>
<dbReference type="PANTHER" id="PTHR43280:SF28">
    <property type="entry name" value="HTH-TYPE TRANSCRIPTIONAL ACTIVATOR RHAS"/>
    <property type="match status" value="1"/>
</dbReference>
<dbReference type="InterPro" id="IPR011006">
    <property type="entry name" value="CheY-like_superfamily"/>
</dbReference>
<keyword evidence="3" id="KW-0238">DNA-binding</keyword>
<dbReference type="STRING" id="1121322.SAMN02745136_01831"/>
<feature type="domain" description="HTH araC/xylS-type" evidence="7">
    <location>
        <begin position="435"/>
        <end position="533"/>
    </location>
</feature>
<evidence type="ECO:0000256" key="5">
    <source>
        <dbReference type="ARBA" id="ARBA00024867"/>
    </source>
</evidence>
<evidence type="ECO:0000259" key="7">
    <source>
        <dbReference type="PROSITE" id="PS01124"/>
    </source>
</evidence>
<evidence type="ECO:0000256" key="2">
    <source>
        <dbReference type="ARBA" id="ARBA00023015"/>
    </source>
</evidence>
<dbReference type="SUPFAM" id="SSF46689">
    <property type="entry name" value="Homeodomain-like"/>
    <property type="match status" value="2"/>
</dbReference>
<evidence type="ECO:0000259" key="8">
    <source>
        <dbReference type="PROSITE" id="PS50110"/>
    </source>
</evidence>
<evidence type="ECO:0000256" key="1">
    <source>
        <dbReference type="ARBA" id="ARBA00018672"/>
    </source>
</evidence>
<dbReference type="InterPro" id="IPR009057">
    <property type="entry name" value="Homeodomain-like_sf"/>
</dbReference>
<keyword evidence="6" id="KW-0597">Phosphoprotein</keyword>
<evidence type="ECO:0000256" key="6">
    <source>
        <dbReference type="PROSITE-ProRule" id="PRU00169"/>
    </source>
</evidence>
<dbReference type="SMART" id="SM00342">
    <property type="entry name" value="HTH_ARAC"/>
    <property type="match status" value="1"/>
</dbReference>
<evidence type="ECO:0000256" key="4">
    <source>
        <dbReference type="ARBA" id="ARBA00023163"/>
    </source>
</evidence>
<dbReference type="Gene3D" id="1.10.10.60">
    <property type="entry name" value="Homeodomain-like"/>
    <property type="match status" value="2"/>
</dbReference>
<comment type="function">
    <text evidence="5">May play the central regulatory role in sporulation. It may be an element of the effector pathway responsible for the activation of sporulation genes in response to nutritional stress. Spo0A may act in concert with spo0H (a sigma factor) to control the expression of some genes that are critical to the sporulation process.</text>
</comment>
<proteinExistence type="predicted"/>
<dbReference type="InterPro" id="IPR041522">
    <property type="entry name" value="CdaR_GGDEF"/>
</dbReference>
<protein>
    <recommendedName>
        <fullName evidence="1">Stage 0 sporulation protein A homolog</fullName>
    </recommendedName>
</protein>
<keyword evidence="2" id="KW-0805">Transcription regulation</keyword>
<sequence length="535" mass="62144">MLKVLIVDDEVKVCQLILHLVDWDAMNLEVVDILHDGQTALEYIIENKPDIVISDIRMPNCDGLEMIKQAKGVYPEISFIIISGYSNFEYAQNAIHYGVQDYLLKPLRKEELVNTLNKIKEKHVSLVEQQIEQVKWKSLAESSREKVKKSFIADLILNPEKVNLNDLDEFNKEYHTHFIEGYYAVLKIQPFIRGRRLSDEERDMVLTKIQQMLRERLTKYCEEIIFMEYEDSIILIINVNDPSLFEVKKQLKKMRLDIINLKSIFQELKVYIGIGSVMNSLEGLAASMEQAKEAVFNRLSEQEKYIIEYQSPKDGKRAAGDFIDAQIKNDLHGNLERLNPDGIAVILQELKNRLLPYRENGKLVYDCYMEVIGMIVYGLKEFSSELEILPVAHYEKLYETYFSLEDVFNGLEQEISALLEKYTENIKQAETKPIRLAKQYINDNYNLALSLESISAQIGFNPAYFSTLFKKETGKNFMEYVMEIRVQNAKNLLAATNKTLVDISIEVGYSDFKYFSKVFKRITGLTPSEYRKLYS</sequence>
<dbReference type="PROSITE" id="PS01124">
    <property type="entry name" value="HTH_ARAC_FAMILY_2"/>
    <property type="match status" value="1"/>
</dbReference>
<dbReference type="SUPFAM" id="SSF52172">
    <property type="entry name" value="CheY-like"/>
    <property type="match status" value="1"/>
</dbReference>
<dbReference type="InterPro" id="IPR018062">
    <property type="entry name" value="HTH_AraC-typ_CS"/>
</dbReference>
<name>A0A1M6Q1W7_9FIRM</name>
<dbReference type="InterPro" id="IPR020449">
    <property type="entry name" value="Tscrpt_reg_AraC-type_HTH"/>
</dbReference>
<evidence type="ECO:0000256" key="3">
    <source>
        <dbReference type="ARBA" id="ARBA00023125"/>
    </source>
</evidence>
<reference evidence="9 10" key="1">
    <citation type="submission" date="2016-11" db="EMBL/GenBank/DDBJ databases">
        <authorList>
            <person name="Jaros S."/>
            <person name="Januszkiewicz K."/>
            <person name="Wedrychowicz H."/>
        </authorList>
    </citation>
    <scope>NUCLEOTIDE SEQUENCE [LARGE SCALE GENOMIC DNA]</scope>
    <source>
        <strain evidence="9 10">DSM 15929</strain>
    </source>
</reference>
<accession>A0A1M6Q1W7</accession>
<keyword evidence="10" id="KW-1185">Reference proteome</keyword>
<feature type="domain" description="Response regulatory" evidence="8">
    <location>
        <begin position="3"/>
        <end position="120"/>
    </location>
</feature>
<dbReference type="Proteomes" id="UP000184386">
    <property type="component" value="Unassembled WGS sequence"/>
</dbReference>
<feature type="modified residue" description="4-aspartylphosphate" evidence="6">
    <location>
        <position position="55"/>
    </location>
</feature>
<dbReference type="InterPro" id="IPR018060">
    <property type="entry name" value="HTH_AraC"/>
</dbReference>
<dbReference type="GO" id="GO:0043565">
    <property type="term" value="F:sequence-specific DNA binding"/>
    <property type="evidence" value="ECO:0007669"/>
    <property type="project" value="InterPro"/>
</dbReference>
<dbReference type="Pfam" id="PF12833">
    <property type="entry name" value="HTH_18"/>
    <property type="match status" value="1"/>
</dbReference>
<dbReference type="RefSeq" id="WP_073275007.1">
    <property type="nucleotide sequence ID" value="NZ_FRAC01000009.1"/>
</dbReference>
<dbReference type="Pfam" id="PF17853">
    <property type="entry name" value="GGDEF_2"/>
    <property type="match status" value="1"/>
</dbReference>
<dbReference type="AlphaFoldDB" id="A0A1M6Q1W7"/>
<evidence type="ECO:0000313" key="10">
    <source>
        <dbReference type="Proteomes" id="UP000184386"/>
    </source>
</evidence>